<evidence type="ECO:0000313" key="2">
    <source>
        <dbReference type="EMBL" id="KAL1400152.1"/>
    </source>
</evidence>
<gene>
    <name evidence="2" type="ORF">pipiens_007676</name>
</gene>
<protein>
    <submittedName>
        <fullName evidence="2">Uncharacterized protein</fullName>
    </submittedName>
</protein>
<sequence length="132" mass="14427">MRSGRDSGLVAGVADRGGDPELLRKLSKSSKTFPPPTKASSTTHTACSTHCASTFVPRRSSCATATPLCRHRKGPRISEKEQAEEFGLALDRTTHGTSDESHALIEMVIEIFQSFGDKLINILHHDICKYMT</sequence>
<feature type="region of interest" description="Disordered" evidence="1">
    <location>
        <begin position="73"/>
        <end position="94"/>
    </location>
</feature>
<dbReference type="EMBL" id="JBEHCU010005342">
    <property type="protein sequence ID" value="KAL1400152.1"/>
    <property type="molecule type" value="Genomic_DNA"/>
</dbReference>
<comment type="caution">
    <text evidence="2">The sequence shown here is derived from an EMBL/GenBank/DDBJ whole genome shotgun (WGS) entry which is preliminary data.</text>
</comment>
<dbReference type="Proteomes" id="UP001562425">
    <property type="component" value="Unassembled WGS sequence"/>
</dbReference>
<organism evidence="2 3">
    <name type="scientific">Culex pipiens pipiens</name>
    <name type="common">Northern house mosquito</name>
    <dbReference type="NCBI Taxonomy" id="38569"/>
    <lineage>
        <taxon>Eukaryota</taxon>
        <taxon>Metazoa</taxon>
        <taxon>Ecdysozoa</taxon>
        <taxon>Arthropoda</taxon>
        <taxon>Hexapoda</taxon>
        <taxon>Insecta</taxon>
        <taxon>Pterygota</taxon>
        <taxon>Neoptera</taxon>
        <taxon>Endopterygota</taxon>
        <taxon>Diptera</taxon>
        <taxon>Nematocera</taxon>
        <taxon>Culicoidea</taxon>
        <taxon>Culicidae</taxon>
        <taxon>Culicinae</taxon>
        <taxon>Culicini</taxon>
        <taxon>Culex</taxon>
        <taxon>Culex</taxon>
    </lineage>
</organism>
<evidence type="ECO:0000313" key="3">
    <source>
        <dbReference type="Proteomes" id="UP001562425"/>
    </source>
</evidence>
<dbReference type="AlphaFoldDB" id="A0ABD1DK95"/>
<proteinExistence type="predicted"/>
<feature type="region of interest" description="Disordered" evidence="1">
    <location>
        <begin position="1"/>
        <end position="44"/>
    </location>
</feature>
<accession>A0ABD1DK95</accession>
<reference evidence="2 3" key="1">
    <citation type="submission" date="2024-05" db="EMBL/GenBank/DDBJ databases">
        <title>Culex pipiens pipiens assembly and annotation.</title>
        <authorList>
            <person name="Alout H."/>
            <person name="Durand T."/>
        </authorList>
    </citation>
    <scope>NUCLEOTIDE SEQUENCE [LARGE SCALE GENOMIC DNA]</scope>
    <source>
        <strain evidence="2">HA-2024</strain>
        <tissue evidence="2">Whole body</tissue>
    </source>
</reference>
<keyword evidence="3" id="KW-1185">Reference proteome</keyword>
<evidence type="ECO:0000256" key="1">
    <source>
        <dbReference type="SAM" id="MobiDB-lite"/>
    </source>
</evidence>
<name>A0ABD1DK95_CULPP</name>